<dbReference type="EMBL" id="JAAIUW010000003">
    <property type="protein sequence ID" value="KAF7837404.1"/>
    <property type="molecule type" value="Genomic_DNA"/>
</dbReference>
<name>A0A835CCA5_9FABA</name>
<evidence type="ECO:0000313" key="3">
    <source>
        <dbReference type="Proteomes" id="UP000634136"/>
    </source>
</evidence>
<dbReference type="AlphaFoldDB" id="A0A835CCA5"/>
<dbReference type="Proteomes" id="UP000634136">
    <property type="component" value="Unassembled WGS sequence"/>
</dbReference>
<reference evidence="2" key="1">
    <citation type="submission" date="2020-09" db="EMBL/GenBank/DDBJ databases">
        <title>Genome-Enabled Discovery of Anthraquinone Biosynthesis in Senna tora.</title>
        <authorList>
            <person name="Kang S.-H."/>
            <person name="Pandey R.P."/>
            <person name="Lee C.-M."/>
            <person name="Sim J.-S."/>
            <person name="Jeong J.-T."/>
            <person name="Choi B.-S."/>
            <person name="Jung M."/>
            <person name="Ginzburg D."/>
            <person name="Zhao K."/>
            <person name="Won S.Y."/>
            <person name="Oh T.-J."/>
            <person name="Yu Y."/>
            <person name="Kim N.-H."/>
            <person name="Lee O.R."/>
            <person name="Lee T.-H."/>
            <person name="Bashyal P."/>
            <person name="Kim T.-S."/>
            <person name="Lee W.-H."/>
            <person name="Kawkins C."/>
            <person name="Kim C.-K."/>
            <person name="Kim J.S."/>
            <person name="Ahn B.O."/>
            <person name="Rhee S.Y."/>
            <person name="Sohng J.K."/>
        </authorList>
    </citation>
    <scope>NUCLEOTIDE SEQUENCE</scope>
    <source>
        <tissue evidence="2">Leaf</tissue>
    </source>
</reference>
<comment type="caution">
    <text evidence="2">The sequence shown here is derived from an EMBL/GenBank/DDBJ whole genome shotgun (WGS) entry which is preliminary data.</text>
</comment>
<accession>A0A835CCA5</accession>
<feature type="region of interest" description="Disordered" evidence="1">
    <location>
        <begin position="18"/>
        <end position="67"/>
    </location>
</feature>
<protein>
    <submittedName>
        <fullName evidence="2">Uncharacterized protein</fullName>
    </submittedName>
</protein>
<evidence type="ECO:0000313" key="2">
    <source>
        <dbReference type="EMBL" id="KAF7837404.1"/>
    </source>
</evidence>
<evidence type="ECO:0000256" key="1">
    <source>
        <dbReference type="SAM" id="MobiDB-lite"/>
    </source>
</evidence>
<gene>
    <name evidence="2" type="ORF">G2W53_005886</name>
</gene>
<keyword evidence="3" id="KW-1185">Reference proteome</keyword>
<feature type="compositionally biased region" description="Polar residues" evidence="1">
    <location>
        <begin position="20"/>
        <end position="36"/>
    </location>
</feature>
<proteinExistence type="predicted"/>
<organism evidence="2 3">
    <name type="scientific">Senna tora</name>
    <dbReference type="NCBI Taxonomy" id="362788"/>
    <lineage>
        <taxon>Eukaryota</taxon>
        <taxon>Viridiplantae</taxon>
        <taxon>Streptophyta</taxon>
        <taxon>Embryophyta</taxon>
        <taxon>Tracheophyta</taxon>
        <taxon>Spermatophyta</taxon>
        <taxon>Magnoliopsida</taxon>
        <taxon>eudicotyledons</taxon>
        <taxon>Gunneridae</taxon>
        <taxon>Pentapetalae</taxon>
        <taxon>rosids</taxon>
        <taxon>fabids</taxon>
        <taxon>Fabales</taxon>
        <taxon>Fabaceae</taxon>
        <taxon>Caesalpinioideae</taxon>
        <taxon>Cassia clade</taxon>
        <taxon>Senna</taxon>
    </lineage>
</organism>
<sequence>MVNAALGRDDAHILTKRINGEQNRTCINDKPTSSSDAEQKGKRGHNQKKHNAECKTQAAIGFSSTLE</sequence>